<keyword evidence="2" id="KW-1185">Reference proteome</keyword>
<sequence>IRFTERPRPYSPCSVFTERRRRGRRAGVGENCHPTRWSLPGRDEIGWQFFFLLSRPYRLT</sequence>
<organism evidence="1 2">
    <name type="scientific">Triticum urartu</name>
    <name type="common">Red wild einkorn</name>
    <name type="synonym">Crithodium urartu</name>
    <dbReference type="NCBI Taxonomy" id="4572"/>
    <lineage>
        <taxon>Eukaryota</taxon>
        <taxon>Viridiplantae</taxon>
        <taxon>Streptophyta</taxon>
        <taxon>Embryophyta</taxon>
        <taxon>Tracheophyta</taxon>
        <taxon>Spermatophyta</taxon>
        <taxon>Magnoliopsida</taxon>
        <taxon>Liliopsida</taxon>
        <taxon>Poales</taxon>
        <taxon>Poaceae</taxon>
        <taxon>BOP clade</taxon>
        <taxon>Pooideae</taxon>
        <taxon>Triticodae</taxon>
        <taxon>Triticeae</taxon>
        <taxon>Triticinae</taxon>
        <taxon>Triticum</taxon>
    </lineage>
</organism>
<reference evidence="2" key="1">
    <citation type="journal article" date="2013" name="Nature">
        <title>Draft genome of the wheat A-genome progenitor Triticum urartu.</title>
        <authorList>
            <person name="Ling H.Q."/>
            <person name="Zhao S."/>
            <person name="Liu D."/>
            <person name="Wang J."/>
            <person name="Sun H."/>
            <person name="Zhang C."/>
            <person name="Fan H."/>
            <person name="Li D."/>
            <person name="Dong L."/>
            <person name="Tao Y."/>
            <person name="Gao C."/>
            <person name="Wu H."/>
            <person name="Li Y."/>
            <person name="Cui Y."/>
            <person name="Guo X."/>
            <person name="Zheng S."/>
            <person name="Wang B."/>
            <person name="Yu K."/>
            <person name="Liang Q."/>
            <person name="Yang W."/>
            <person name="Lou X."/>
            <person name="Chen J."/>
            <person name="Feng M."/>
            <person name="Jian J."/>
            <person name="Zhang X."/>
            <person name="Luo G."/>
            <person name="Jiang Y."/>
            <person name="Liu J."/>
            <person name="Wang Z."/>
            <person name="Sha Y."/>
            <person name="Zhang B."/>
            <person name="Wu H."/>
            <person name="Tang D."/>
            <person name="Shen Q."/>
            <person name="Xue P."/>
            <person name="Zou S."/>
            <person name="Wang X."/>
            <person name="Liu X."/>
            <person name="Wang F."/>
            <person name="Yang Y."/>
            <person name="An X."/>
            <person name="Dong Z."/>
            <person name="Zhang K."/>
            <person name="Zhang X."/>
            <person name="Luo M.C."/>
            <person name="Dvorak J."/>
            <person name="Tong Y."/>
            <person name="Wang J."/>
            <person name="Yang H."/>
            <person name="Li Z."/>
            <person name="Wang D."/>
            <person name="Zhang A."/>
            <person name="Wang J."/>
        </authorList>
    </citation>
    <scope>NUCLEOTIDE SEQUENCE</scope>
    <source>
        <strain evidence="2">cv. G1812</strain>
    </source>
</reference>
<name>A0A8R7UX50_TRIUA</name>
<reference evidence="1" key="3">
    <citation type="submission" date="2022-06" db="UniProtKB">
        <authorList>
            <consortium name="EnsemblPlants"/>
        </authorList>
    </citation>
    <scope>IDENTIFICATION</scope>
</reference>
<dbReference type="AlphaFoldDB" id="A0A8R7UX50"/>
<protein>
    <submittedName>
        <fullName evidence="1">Uncharacterized protein</fullName>
    </submittedName>
</protein>
<dbReference type="EnsemblPlants" id="TuG1812G0600002264.01.T01">
    <property type="protein sequence ID" value="TuG1812G0600002264.01.T01.cds340278"/>
    <property type="gene ID" value="TuG1812G0600002264.01"/>
</dbReference>
<accession>A0A8R7UX50</accession>
<proteinExistence type="predicted"/>
<reference evidence="1" key="2">
    <citation type="submission" date="2018-03" db="EMBL/GenBank/DDBJ databases">
        <title>The Triticum urartu genome reveals the dynamic nature of wheat genome evolution.</title>
        <authorList>
            <person name="Ling H."/>
            <person name="Ma B."/>
            <person name="Shi X."/>
            <person name="Liu H."/>
            <person name="Dong L."/>
            <person name="Sun H."/>
            <person name="Cao Y."/>
            <person name="Gao Q."/>
            <person name="Zheng S."/>
            <person name="Li Y."/>
            <person name="Yu Y."/>
            <person name="Du H."/>
            <person name="Qi M."/>
            <person name="Li Y."/>
            <person name="Yu H."/>
            <person name="Cui Y."/>
            <person name="Wang N."/>
            <person name="Chen C."/>
            <person name="Wu H."/>
            <person name="Zhao Y."/>
            <person name="Zhang J."/>
            <person name="Li Y."/>
            <person name="Zhou W."/>
            <person name="Zhang B."/>
            <person name="Hu W."/>
            <person name="Eijk M."/>
            <person name="Tang J."/>
            <person name="Witsenboer H."/>
            <person name="Zhao S."/>
            <person name="Li Z."/>
            <person name="Zhang A."/>
            <person name="Wang D."/>
            <person name="Liang C."/>
        </authorList>
    </citation>
    <scope>NUCLEOTIDE SEQUENCE [LARGE SCALE GENOMIC DNA]</scope>
    <source>
        <strain evidence="1">cv. G1812</strain>
    </source>
</reference>
<evidence type="ECO:0000313" key="1">
    <source>
        <dbReference type="EnsemblPlants" id="TuG1812G0600002264.01.T01.cds340278"/>
    </source>
</evidence>
<evidence type="ECO:0000313" key="2">
    <source>
        <dbReference type="Proteomes" id="UP000015106"/>
    </source>
</evidence>
<dbReference type="Gramene" id="TuG1812G0600002264.01.T01">
    <property type="protein sequence ID" value="TuG1812G0600002264.01.T01.cds340278"/>
    <property type="gene ID" value="TuG1812G0600002264.01"/>
</dbReference>
<dbReference type="Proteomes" id="UP000015106">
    <property type="component" value="Chromosome 6"/>
</dbReference>